<evidence type="ECO:0000313" key="3">
    <source>
        <dbReference type="Proteomes" id="UP000192472"/>
    </source>
</evidence>
<accession>A0A1W2GFH5</accession>
<dbReference type="OrthoDB" id="1523762at2"/>
<gene>
    <name evidence="2" type="ORF">SAMN04488029_2462</name>
</gene>
<dbReference type="STRING" id="692418.SAMN04488029_2462"/>
<feature type="domain" description="CBS" evidence="1">
    <location>
        <begin position="72"/>
        <end position="118"/>
    </location>
</feature>
<evidence type="ECO:0000259" key="1">
    <source>
        <dbReference type="Pfam" id="PF00571"/>
    </source>
</evidence>
<dbReference type="EMBL" id="FWYF01000002">
    <property type="protein sequence ID" value="SMD35341.1"/>
    <property type="molecule type" value="Genomic_DNA"/>
</dbReference>
<dbReference type="RefSeq" id="WP_084373106.1">
    <property type="nucleotide sequence ID" value="NZ_FWYF01000002.1"/>
</dbReference>
<evidence type="ECO:0000313" key="2">
    <source>
        <dbReference type="EMBL" id="SMD35341.1"/>
    </source>
</evidence>
<protein>
    <recommendedName>
        <fullName evidence="1">CBS domain-containing protein</fullName>
    </recommendedName>
</protein>
<sequence>MRAKDLINYTIPPLKPSDSIDKAQSWMSEFHVHELPIVDNGNFLGFFNENLLFDHFTGAEKIEDYQFMGTGLFVDQNEHYYELLKKAYEASSNLVAVLNEDQKYLGTVTIQDVVEAFSKMSSINSPGTIIVLSMEQTDYSMTELSRIIESEGGKILSSFIENNEQQPGKIRVTIKLNLENGSAIISSLERFGYTISSIFGKGDEELIEKERLDTLLRYLKV</sequence>
<dbReference type="AlphaFoldDB" id="A0A1W2GFH5"/>
<name>A0A1W2GFH5_REIFA</name>
<keyword evidence="3" id="KW-1185">Reference proteome</keyword>
<organism evidence="2 3">
    <name type="scientific">Reichenbachiella faecimaris</name>
    <dbReference type="NCBI Taxonomy" id="692418"/>
    <lineage>
        <taxon>Bacteria</taxon>
        <taxon>Pseudomonadati</taxon>
        <taxon>Bacteroidota</taxon>
        <taxon>Cytophagia</taxon>
        <taxon>Cytophagales</taxon>
        <taxon>Reichenbachiellaceae</taxon>
        <taxon>Reichenbachiella</taxon>
    </lineage>
</organism>
<dbReference type="Gene3D" id="3.10.580.10">
    <property type="entry name" value="CBS-domain"/>
    <property type="match status" value="1"/>
</dbReference>
<dbReference type="SUPFAM" id="SSF54631">
    <property type="entry name" value="CBS-domain pair"/>
    <property type="match status" value="1"/>
</dbReference>
<dbReference type="InterPro" id="IPR046342">
    <property type="entry name" value="CBS_dom_sf"/>
</dbReference>
<dbReference type="Proteomes" id="UP000192472">
    <property type="component" value="Unassembled WGS sequence"/>
</dbReference>
<dbReference type="InterPro" id="IPR000644">
    <property type="entry name" value="CBS_dom"/>
</dbReference>
<proteinExistence type="predicted"/>
<reference evidence="2 3" key="1">
    <citation type="submission" date="2017-04" db="EMBL/GenBank/DDBJ databases">
        <authorList>
            <person name="Afonso C.L."/>
            <person name="Miller P.J."/>
            <person name="Scott M.A."/>
            <person name="Spackman E."/>
            <person name="Goraichik I."/>
            <person name="Dimitrov K.M."/>
            <person name="Suarez D.L."/>
            <person name="Swayne D.E."/>
        </authorList>
    </citation>
    <scope>NUCLEOTIDE SEQUENCE [LARGE SCALE GENOMIC DNA]</scope>
    <source>
        <strain evidence="2 3">DSM 26133</strain>
    </source>
</reference>
<dbReference type="Pfam" id="PF00571">
    <property type="entry name" value="CBS"/>
    <property type="match status" value="1"/>
</dbReference>